<sequence length="39" mass="4394">MYMDEVVIAGVLTVGLMVVFLGGFAWFAWRDSQKQDKKG</sequence>
<dbReference type="STRING" id="1720063.SAMN05216217_101380"/>
<keyword evidence="1" id="KW-0812">Transmembrane</keyword>
<proteinExistence type="predicted"/>
<reference evidence="3" key="1">
    <citation type="submission" date="2016-10" db="EMBL/GenBank/DDBJ databases">
        <authorList>
            <person name="Varghese N."/>
            <person name="Submissions S."/>
        </authorList>
    </citation>
    <scope>NUCLEOTIDE SEQUENCE [LARGE SCALE GENOMIC DNA]</scope>
    <source>
        <strain evidence="3">DSM 24213</strain>
    </source>
</reference>
<dbReference type="EMBL" id="FOUI01000001">
    <property type="protein sequence ID" value="SFM15971.1"/>
    <property type="molecule type" value="Genomic_DNA"/>
</dbReference>
<evidence type="ECO:0000256" key="1">
    <source>
        <dbReference type="SAM" id="Phobius"/>
    </source>
</evidence>
<organism evidence="2 3">
    <name type="scientific">Halopseudomonas yangmingensis</name>
    <dbReference type="NCBI Taxonomy" id="1720063"/>
    <lineage>
        <taxon>Bacteria</taxon>
        <taxon>Pseudomonadati</taxon>
        <taxon>Pseudomonadota</taxon>
        <taxon>Gammaproteobacteria</taxon>
        <taxon>Pseudomonadales</taxon>
        <taxon>Pseudomonadaceae</taxon>
        <taxon>Halopseudomonas</taxon>
    </lineage>
</organism>
<keyword evidence="1" id="KW-0472">Membrane</keyword>
<evidence type="ECO:0000313" key="2">
    <source>
        <dbReference type="EMBL" id="SFM15971.1"/>
    </source>
</evidence>
<name>A0A1I4NKJ6_9GAMM</name>
<evidence type="ECO:0008006" key="4">
    <source>
        <dbReference type="Google" id="ProtNLM"/>
    </source>
</evidence>
<feature type="transmembrane region" description="Helical" evidence="1">
    <location>
        <begin position="6"/>
        <end position="29"/>
    </location>
</feature>
<dbReference type="InterPro" id="IPR048085">
    <property type="entry name" value="Cyt_ox_CcoM-like"/>
</dbReference>
<protein>
    <recommendedName>
        <fullName evidence="4">ATP-dependent helicase</fullName>
    </recommendedName>
</protein>
<keyword evidence="1" id="KW-1133">Transmembrane helix</keyword>
<evidence type="ECO:0000313" key="3">
    <source>
        <dbReference type="Proteomes" id="UP000243629"/>
    </source>
</evidence>
<accession>A0A1I4NKJ6</accession>
<dbReference type="NCBIfam" id="NF041600">
    <property type="entry name" value="cyt_ox_CcoM"/>
    <property type="match status" value="1"/>
</dbReference>
<dbReference type="AlphaFoldDB" id="A0A1I4NKJ6"/>
<gene>
    <name evidence="2" type="ORF">SAMN05216217_101380</name>
</gene>
<dbReference type="RefSeq" id="WP_281242292.1">
    <property type="nucleotide sequence ID" value="NZ_FOUI01000001.1"/>
</dbReference>
<dbReference type="Proteomes" id="UP000243629">
    <property type="component" value="Unassembled WGS sequence"/>
</dbReference>
<keyword evidence="3" id="KW-1185">Reference proteome</keyword>